<dbReference type="EMBL" id="DQAY01000043">
    <property type="protein sequence ID" value="HCO22696.1"/>
    <property type="molecule type" value="Genomic_DNA"/>
</dbReference>
<keyword evidence="2" id="KW-1133">Transmembrane helix</keyword>
<protein>
    <submittedName>
        <fullName evidence="4">Sugar transferase</fullName>
    </submittedName>
</protein>
<dbReference type="PANTHER" id="PTHR30576:SF0">
    <property type="entry name" value="UNDECAPRENYL-PHOSPHATE N-ACETYLGALACTOSAMINYL 1-PHOSPHATE TRANSFERASE-RELATED"/>
    <property type="match status" value="1"/>
</dbReference>
<dbReference type="Pfam" id="PF02397">
    <property type="entry name" value="Bac_transf"/>
    <property type="match status" value="2"/>
</dbReference>
<dbReference type="InterPro" id="IPR003362">
    <property type="entry name" value="Bact_transf"/>
</dbReference>
<comment type="caution">
    <text evidence="4">The sequence shown here is derived from an EMBL/GenBank/DDBJ whole genome shotgun (WGS) entry which is preliminary data.</text>
</comment>
<evidence type="ECO:0000256" key="1">
    <source>
        <dbReference type="ARBA" id="ARBA00006464"/>
    </source>
</evidence>
<dbReference type="Proteomes" id="UP000263642">
    <property type="component" value="Unassembled WGS sequence"/>
</dbReference>
<keyword evidence="2" id="KW-0812">Transmembrane</keyword>
<feature type="domain" description="Bacterial sugar transferase" evidence="3">
    <location>
        <begin position="152"/>
        <end position="289"/>
    </location>
</feature>
<proteinExistence type="inferred from homology"/>
<evidence type="ECO:0000256" key="2">
    <source>
        <dbReference type="SAM" id="Phobius"/>
    </source>
</evidence>
<evidence type="ECO:0000313" key="5">
    <source>
        <dbReference type="Proteomes" id="UP000263642"/>
    </source>
</evidence>
<dbReference type="PANTHER" id="PTHR30576">
    <property type="entry name" value="COLANIC BIOSYNTHESIS UDP-GLUCOSE LIPID CARRIER TRANSFERASE"/>
    <property type="match status" value="1"/>
</dbReference>
<evidence type="ECO:0000259" key="3">
    <source>
        <dbReference type="Pfam" id="PF02397"/>
    </source>
</evidence>
<keyword evidence="2" id="KW-0472">Membrane</keyword>
<dbReference type="GO" id="GO:0016780">
    <property type="term" value="F:phosphotransferase activity, for other substituted phosphate groups"/>
    <property type="evidence" value="ECO:0007669"/>
    <property type="project" value="TreeGrafter"/>
</dbReference>
<reference evidence="4 5" key="1">
    <citation type="journal article" date="2018" name="Nat. Biotechnol.">
        <title>A standardized bacterial taxonomy based on genome phylogeny substantially revises the tree of life.</title>
        <authorList>
            <person name="Parks D.H."/>
            <person name="Chuvochina M."/>
            <person name="Waite D.W."/>
            <person name="Rinke C."/>
            <person name="Skarshewski A."/>
            <person name="Chaumeil P.A."/>
            <person name="Hugenholtz P."/>
        </authorList>
    </citation>
    <scope>NUCLEOTIDE SEQUENCE [LARGE SCALE GENOMIC DNA]</scope>
    <source>
        <strain evidence="4">UBA9375</strain>
    </source>
</reference>
<keyword evidence="4" id="KW-0808">Transferase</keyword>
<comment type="similarity">
    <text evidence="1">Belongs to the bacterial sugar transferase family.</text>
</comment>
<dbReference type="AlphaFoldDB" id="A0A3D3R278"/>
<organism evidence="4 5">
    <name type="scientific">Gimesia maris</name>
    <dbReference type="NCBI Taxonomy" id="122"/>
    <lineage>
        <taxon>Bacteria</taxon>
        <taxon>Pseudomonadati</taxon>
        <taxon>Planctomycetota</taxon>
        <taxon>Planctomycetia</taxon>
        <taxon>Planctomycetales</taxon>
        <taxon>Planctomycetaceae</taxon>
        <taxon>Gimesia</taxon>
    </lineage>
</organism>
<sequence>MKAFVMSSVIAGKTSQTGKALIPPGELSDLVKGYMDVELWRSTGWLTRLHLDEPRVDVRNLTERTRLLKRLMDIAVSFTMLVLLAPLLLFLVVLVKLTSPGPAIFKQTRVGLNLRNQSKNDRRQAQVDLAELELQADRRQPGSDRRDESGYGMPFTLYKFRTMTVDAEKNGAQFAVQGDPRVTKLGRFMRKTRLDELPQLWNVLKGEMTLVGPRPERPEFIEGLSKEIPNYINRLGLKPGLTGVAQIVNGYDNNVESFRRKVSLDLMYLQNCCIWNDIKILFRTIRVILTGSGAL</sequence>
<accession>A0A3D3R278</accession>
<evidence type="ECO:0000313" key="4">
    <source>
        <dbReference type="EMBL" id="HCO22696.1"/>
    </source>
</evidence>
<gene>
    <name evidence="4" type="ORF">DIT97_06390</name>
</gene>
<feature type="domain" description="Bacterial sugar transferase" evidence="3">
    <location>
        <begin position="69"/>
        <end position="115"/>
    </location>
</feature>
<feature type="transmembrane region" description="Helical" evidence="2">
    <location>
        <begin position="74"/>
        <end position="95"/>
    </location>
</feature>
<name>A0A3D3R278_9PLAN</name>